<accession>A0AAW5GIC5</accession>
<dbReference type="Proteomes" id="UP001057360">
    <property type="component" value="Unassembled WGS sequence"/>
</dbReference>
<feature type="region of interest" description="Disordered" evidence="1">
    <location>
        <begin position="15"/>
        <end position="35"/>
    </location>
</feature>
<dbReference type="Proteomes" id="UP001055618">
    <property type="component" value="Unassembled WGS sequence"/>
</dbReference>
<sequence>MAGFTSDTEQYLQRVKGDKEHWTSRHSPGNKVPESGIYRCTVCGKEITSNEGDPFPPQNHHQHTSNKSISWQLIVRTDTNGDNFGIQS</sequence>
<gene>
    <name evidence="2" type="ORF">EXT50_19030</name>
    <name evidence="3" type="ORF">EXT53_18025</name>
</gene>
<evidence type="ECO:0000256" key="1">
    <source>
        <dbReference type="SAM" id="MobiDB-lite"/>
    </source>
</evidence>
<dbReference type="EMBL" id="SGPY01000011">
    <property type="protein sequence ID" value="MCL6370453.1"/>
    <property type="molecule type" value="Genomic_DNA"/>
</dbReference>
<dbReference type="AlphaFoldDB" id="A0AAW5GIC5"/>
<organism evidence="3 5">
    <name type="scientific">Pectobacterium polaris</name>
    <dbReference type="NCBI Taxonomy" id="2042057"/>
    <lineage>
        <taxon>Bacteria</taxon>
        <taxon>Pseudomonadati</taxon>
        <taxon>Pseudomonadota</taxon>
        <taxon>Gammaproteobacteria</taxon>
        <taxon>Enterobacterales</taxon>
        <taxon>Pectobacteriaceae</taxon>
        <taxon>Pectobacterium</taxon>
    </lineage>
</organism>
<name>A0AAW5GIC5_9GAMM</name>
<reference evidence="3" key="1">
    <citation type="submission" date="2019-02" db="EMBL/GenBank/DDBJ databases">
        <title>New Zealand Erwinia strains with phe-tRNA free attachment sites.</title>
        <authorList>
            <person name="Nunes-Leite L."/>
            <person name="Pitman A.R."/>
        </authorList>
    </citation>
    <scope>NUCLEOTIDE SEQUENCE</scope>
    <source>
        <strain evidence="3">Ec-140</strain>
        <strain evidence="2">Ec-143</strain>
    </source>
</reference>
<evidence type="ECO:0000313" key="2">
    <source>
        <dbReference type="EMBL" id="MCL6353257.1"/>
    </source>
</evidence>
<dbReference type="RefSeq" id="WP_249683944.1">
    <property type="nucleotide sequence ID" value="NZ_SGPX01000011.1"/>
</dbReference>
<evidence type="ECO:0000313" key="3">
    <source>
        <dbReference type="EMBL" id="MCL6370453.1"/>
    </source>
</evidence>
<dbReference type="EMBL" id="SGPX01000011">
    <property type="protein sequence ID" value="MCL6353257.1"/>
    <property type="molecule type" value="Genomic_DNA"/>
</dbReference>
<comment type="caution">
    <text evidence="3">The sequence shown here is derived from an EMBL/GenBank/DDBJ whole genome shotgun (WGS) entry which is preliminary data.</text>
</comment>
<evidence type="ECO:0000313" key="5">
    <source>
        <dbReference type="Proteomes" id="UP001057360"/>
    </source>
</evidence>
<feature type="region of interest" description="Disordered" evidence="1">
    <location>
        <begin position="48"/>
        <end position="67"/>
    </location>
</feature>
<proteinExistence type="predicted"/>
<protein>
    <submittedName>
        <fullName evidence="3">Protein L</fullName>
    </submittedName>
</protein>
<keyword evidence="4" id="KW-1185">Reference proteome</keyword>
<evidence type="ECO:0000313" key="4">
    <source>
        <dbReference type="Proteomes" id="UP001055618"/>
    </source>
</evidence>